<organism evidence="1">
    <name type="scientific">Burkholderia pseudomallei</name>
    <name type="common">Pseudomonas pseudomallei</name>
    <dbReference type="NCBI Taxonomy" id="28450"/>
    <lineage>
        <taxon>Bacteria</taxon>
        <taxon>Pseudomonadati</taxon>
        <taxon>Pseudomonadota</taxon>
        <taxon>Betaproteobacteria</taxon>
        <taxon>Burkholderiales</taxon>
        <taxon>Burkholderiaceae</taxon>
        <taxon>Burkholderia</taxon>
        <taxon>pseudomallei group</taxon>
    </lineage>
</organism>
<dbReference type="RefSeq" id="WP_023358175.1">
    <property type="nucleotide sequence ID" value="NZ_CIAY01000022.1"/>
</dbReference>
<accession>A0A8A4DYS5</accession>
<proteinExistence type="predicted"/>
<protein>
    <submittedName>
        <fullName evidence="1">DNA polymerase III subunit gamma/tau</fullName>
    </submittedName>
</protein>
<dbReference type="EMBL" id="CP071754">
    <property type="protein sequence ID" value="QTB61538.1"/>
    <property type="molecule type" value="Genomic_DNA"/>
</dbReference>
<sequence>MQVSLRKMHIAPCRVSSDSMHIDCIIEDGVAEAVAKRFPAAAAEMALERVTRVTMRLRGVTAVGRSLRGAMIGAGAWRYRPLPPPIACTAEASGPRARRS</sequence>
<name>A0A8A4DYS5_BURPE</name>
<gene>
    <name evidence="1" type="ORF">J3D99_27335</name>
</gene>
<evidence type="ECO:0000313" key="1">
    <source>
        <dbReference type="EMBL" id="QTB61538.1"/>
    </source>
</evidence>
<dbReference type="AlphaFoldDB" id="A0A8A4DYS5"/>
<reference evidence="1" key="1">
    <citation type="submission" date="2021-03" db="EMBL/GenBank/DDBJ databases">
        <title>Complete genome of Burkholderia pseudomallei_VBP364.</title>
        <authorList>
            <person name="Balaji V."/>
            <person name="Yamuna B."/>
            <person name="Monisha P."/>
        </authorList>
    </citation>
    <scope>NUCLEOTIDE SEQUENCE</scope>
    <source>
        <strain evidence="1">VBP364</strain>
    </source>
</reference>